<accession>A0AAX4P9U4</accession>
<dbReference type="AlphaFoldDB" id="A0AAX4P9U4"/>
<dbReference type="InterPro" id="IPR036249">
    <property type="entry name" value="Thioredoxin-like_sf"/>
</dbReference>
<sequence>MRGAWEALTSWRGRGRGRGRENKATSSGRLASARALAKSLNDTSRCTLLSFYSPTCRLCHGLGPKVASACASEANWLRLVKMNVDDEAWVPEVSYYGISYVPCLVLLDRRNRARYKSAEPKTGQVVMESLGDMLRDGRRKFGGRRKDAVA</sequence>
<dbReference type="InterPro" id="IPR013766">
    <property type="entry name" value="Thioredoxin_domain"/>
</dbReference>
<reference evidence="3 4" key="1">
    <citation type="submission" date="2024-03" db="EMBL/GenBank/DDBJ databases">
        <title>Complete genome sequence of the green alga Chloropicon roscoffensis RCC1871.</title>
        <authorList>
            <person name="Lemieux C."/>
            <person name="Pombert J.-F."/>
            <person name="Otis C."/>
            <person name="Turmel M."/>
        </authorList>
    </citation>
    <scope>NUCLEOTIDE SEQUENCE [LARGE SCALE GENOMIC DNA]</scope>
    <source>
        <strain evidence="3 4">RCC1871</strain>
    </source>
</reference>
<dbReference type="PANTHER" id="PTHR43601:SF11">
    <property type="entry name" value="EXPRESSED PROTEIN"/>
    <property type="match status" value="1"/>
</dbReference>
<dbReference type="Proteomes" id="UP001472866">
    <property type="component" value="Chromosome 06"/>
</dbReference>
<evidence type="ECO:0000313" key="4">
    <source>
        <dbReference type="Proteomes" id="UP001472866"/>
    </source>
</evidence>
<dbReference type="PANTHER" id="PTHR43601">
    <property type="entry name" value="THIOREDOXIN, MITOCHONDRIAL"/>
    <property type="match status" value="1"/>
</dbReference>
<comment type="similarity">
    <text evidence="1">Belongs to the thioredoxin family.</text>
</comment>
<dbReference type="EMBL" id="CP151506">
    <property type="protein sequence ID" value="WZN62933.1"/>
    <property type="molecule type" value="Genomic_DNA"/>
</dbReference>
<dbReference type="Gene3D" id="3.40.30.10">
    <property type="entry name" value="Glutaredoxin"/>
    <property type="match status" value="1"/>
</dbReference>
<gene>
    <name evidence="3" type="ORF">HKI87_06g44780</name>
</gene>
<keyword evidence="4" id="KW-1185">Reference proteome</keyword>
<dbReference type="Pfam" id="PF00085">
    <property type="entry name" value="Thioredoxin"/>
    <property type="match status" value="1"/>
</dbReference>
<dbReference type="SUPFAM" id="SSF52833">
    <property type="entry name" value="Thioredoxin-like"/>
    <property type="match status" value="1"/>
</dbReference>
<protein>
    <submittedName>
        <fullName evidence="3">Thioredoxin domain-containing protein</fullName>
    </submittedName>
</protein>
<name>A0AAX4P9U4_9CHLO</name>
<feature type="domain" description="Thioredoxin" evidence="2">
    <location>
        <begin position="36"/>
        <end position="119"/>
    </location>
</feature>
<proteinExistence type="inferred from homology"/>
<evidence type="ECO:0000259" key="2">
    <source>
        <dbReference type="Pfam" id="PF00085"/>
    </source>
</evidence>
<evidence type="ECO:0000256" key="1">
    <source>
        <dbReference type="ARBA" id="ARBA00008987"/>
    </source>
</evidence>
<organism evidence="3 4">
    <name type="scientific">Chloropicon roscoffensis</name>
    <dbReference type="NCBI Taxonomy" id="1461544"/>
    <lineage>
        <taxon>Eukaryota</taxon>
        <taxon>Viridiplantae</taxon>
        <taxon>Chlorophyta</taxon>
        <taxon>Chloropicophyceae</taxon>
        <taxon>Chloropicales</taxon>
        <taxon>Chloropicaceae</taxon>
        <taxon>Chloropicon</taxon>
    </lineage>
</organism>
<evidence type="ECO:0000313" key="3">
    <source>
        <dbReference type="EMBL" id="WZN62933.1"/>
    </source>
</evidence>
<dbReference type="GO" id="GO:0045454">
    <property type="term" value="P:cell redox homeostasis"/>
    <property type="evidence" value="ECO:0007669"/>
    <property type="project" value="TreeGrafter"/>
</dbReference>